<dbReference type="GO" id="GO:0006355">
    <property type="term" value="P:regulation of DNA-templated transcription"/>
    <property type="evidence" value="ECO:0007669"/>
    <property type="project" value="InterPro"/>
</dbReference>
<dbReference type="PANTHER" id="PTHR43214:SF43">
    <property type="entry name" value="TWO-COMPONENT RESPONSE REGULATOR"/>
    <property type="match status" value="1"/>
</dbReference>
<evidence type="ECO:0000313" key="7">
    <source>
        <dbReference type="Proteomes" id="UP001403385"/>
    </source>
</evidence>
<evidence type="ECO:0000256" key="1">
    <source>
        <dbReference type="ARBA" id="ARBA00022553"/>
    </source>
</evidence>
<dbReference type="Gene3D" id="3.40.50.2300">
    <property type="match status" value="1"/>
</dbReference>
<dbReference type="InterPro" id="IPR016032">
    <property type="entry name" value="Sig_transdc_resp-reg_C-effctor"/>
</dbReference>
<dbReference type="InterPro" id="IPR011006">
    <property type="entry name" value="CheY-like_superfamily"/>
</dbReference>
<dbReference type="SUPFAM" id="SSF46894">
    <property type="entry name" value="C-terminal effector domain of the bipartite response regulators"/>
    <property type="match status" value="1"/>
</dbReference>
<name>A0AAW9S3W8_9BACT</name>
<dbReference type="RefSeq" id="WP_346822673.1">
    <property type="nucleotide sequence ID" value="NZ_JBDKWZ010000011.1"/>
</dbReference>
<dbReference type="SMART" id="SM00448">
    <property type="entry name" value="REC"/>
    <property type="match status" value="1"/>
</dbReference>
<feature type="domain" description="Response regulatory" evidence="5">
    <location>
        <begin position="7"/>
        <end position="123"/>
    </location>
</feature>
<comment type="caution">
    <text evidence="6">The sequence shown here is derived from an EMBL/GenBank/DDBJ whole genome shotgun (WGS) entry which is preliminary data.</text>
</comment>
<dbReference type="InterPro" id="IPR001789">
    <property type="entry name" value="Sig_transdc_resp-reg_receiver"/>
</dbReference>
<dbReference type="GO" id="GO:0000160">
    <property type="term" value="P:phosphorelay signal transduction system"/>
    <property type="evidence" value="ECO:0007669"/>
    <property type="project" value="InterPro"/>
</dbReference>
<dbReference type="CDD" id="cd06170">
    <property type="entry name" value="LuxR_C_like"/>
    <property type="match status" value="1"/>
</dbReference>
<evidence type="ECO:0000313" key="6">
    <source>
        <dbReference type="EMBL" id="MEN7549895.1"/>
    </source>
</evidence>
<gene>
    <name evidence="6" type="ORF">AAG747_18365</name>
</gene>
<dbReference type="CDD" id="cd17535">
    <property type="entry name" value="REC_NarL-like"/>
    <property type="match status" value="1"/>
</dbReference>
<protein>
    <submittedName>
        <fullName evidence="6">Response regulator transcription factor</fullName>
    </submittedName>
</protein>
<dbReference type="SUPFAM" id="SSF52172">
    <property type="entry name" value="CheY-like"/>
    <property type="match status" value="1"/>
</dbReference>
<organism evidence="6 7">
    <name type="scientific">Rapidithrix thailandica</name>
    <dbReference type="NCBI Taxonomy" id="413964"/>
    <lineage>
        <taxon>Bacteria</taxon>
        <taxon>Pseudomonadati</taxon>
        <taxon>Bacteroidota</taxon>
        <taxon>Cytophagia</taxon>
        <taxon>Cytophagales</taxon>
        <taxon>Flammeovirgaceae</taxon>
        <taxon>Rapidithrix</taxon>
    </lineage>
</organism>
<feature type="domain" description="HTH luxR-type" evidence="4">
    <location>
        <begin position="145"/>
        <end position="210"/>
    </location>
</feature>
<dbReference type="Pfam" id="PF00196">
    <property type="entry name" value="GerE"/>
    <property type="match status" value="1"/>
</dbReference>
<dbReference type="InterPro" id="IPR000792">
    <property type="entry name" value="Tscrpt_reg_LuxR_C"/>
</dbReference>
<proteinExistence type="predicted"/>
<keyword evidence="7" id="KW-1185">Reference proteome</keyword>
<evidence type="ECO:0000256" key="3">
    <source>
        <dbReference type="PROSITE-ProRule" id="PRU00169"/>
    </source>
</evidence>
<dbReference type="AlphaFoldDB" id="A0AAW9S3W8"/>
<dbReference type="PANTHER" id="PTHR43214">
    <property type="entry name" value="TWO-COMPONENT RESPONSE REGULATOR"/>
    <property type="match status" value="1"/>
</dbReference>
<accession>A0AAW9S3W8</accession>
<reference evidence="6 7" key="1">
    <citation type="submission" date="2024-04" db="EMBL/GenBank/DDBJ databases">
        <title>Novel genus in family Flammeovirgaceae.</title>
        <authorList>
            <person name="Nguyen T.H."/>
            <person name="Vuong T.Q."/>
            <person name="Le H."/>
            <person name="Kim S.-G."/>
        </authorList>
    </citation>
    <scope>NUCLEOTIDE SEQUENCE [LARGE SCALE GENOMIC DNA]</scope>
    <source>
        <strain evidence="6 7">JCM 23209</strain>
    </source>
</reference>
<evidence type="ECO:0000259" key="4">
    <source>
        <dbReference type="PROSITE" id="PS50043"/>
    </source>
</evidence>
<dbReference type="PROSITE" id="PS50110">
    <property type="entry name" value="RESPONSE_REGULATORY"/>
    <property type="match status" value="1"/>
</dbReference>
<dbReference type="SMART" id="SM00421">
    <property type="entry name" value="HTH_LUXR"/>
    <property type="match status" value="1"/>
</dbReference>
<dbReference type="EMBL" id="JBDKWZ010000011">
    <property type="protein sequence ID" value="MEN7549895.1"/>
    <property type="molecule type" value="Genomic_DNA"/>
</dbReference>
<dbReference type="PROSITE" id="PS50043">
    <property type="entry name" value="HTH_LUXR_2"/>
    <property type="match status" value="1"/>
</dbReference>
<dbReference type="PROSITE" id="PS00622">
    <property type="entry name" value="HTH_LUXR_1"/>
    <property type="match status" value="1"/>
</dbReference>
<dbReference type="InterPro" id="IPR058245">
    <property type="entry name" value="NreC/VraR/RcsB-like_REC"/>
</dbReference>
<evidence type="ECO:0000256" key="2">
    <source>
        <dbReference type="ARBA" id="ARBA00023125"/>
    </source>
</evidence>
<dbReference type="InterPro" id="IPR039420">
    <property type="entry name" value="WalR-like"/>
</dbReference>
<keyword evidence="2" id="KW-0238">DNA-binding</keyword>
<sequence>MPISSTTIILADTQDLISNGIKYLFSHQKQYQLISTVGTQKDLWQVLETAQPDLLIIDYLNVRNLQVEDLQQIKGTFPAVQILIITADKSKENILKALKIGVIGFLTKDCSSEEVLQAICSVMDDKKFYCQRVLEFLMEERVAKEEKSMHQFSAREMQVIRLIAKGKSTQEIADVLCLSFHTINSHRKNILKKLKVKSPVELVVKAIEMGLITPNSKS</sequence>
<keyword evidence="1 3" id="KW-0597">Phosphoprotein</keyword>
<evidence type="ECO:0000259" key="5">
    <source>
        <dbReference type="PROSITE" id="PS50110"/>
    </source>
</evidence>
<dbReference type="Proteomes" id="UP001403385">
    <property type="component" value="Unassembled WGS sequence"/>
</dbReference>
<feature type="modified residue" description="4-aspartylphosphate" evidence="3">
    <location>
        <position position="58"/>
    </location>
</feature>
<dbReference type="PRINTS" id="PR00038">
    <property type="entry name" value="HTHLUXR"/>
</dbReference>
<dbReference type="GO" id="GO:0003677">
    <property type="term" value="F:DNA binding"/>
    <property type="evidence" value="ECO:0007669"/>
    <property type="project" value="UniProtKB-KW"/>
</dbReference>
<dbReference type="Pfam" id="PF00072">
    <property type="entry name" value="Response_reg"/>
    <property type="match status" value="1"/>
</dbReference>